<evidence type="ECO:0000313" key="3">
    <source>
        <dbReference type="Proteomes" id="UP000629603"/>
    </source>
</evidence>
<protein>
    <submittedName>
        <fullName evidence="2">Uncharacterized protein</fullName>
    </submittedName>
</protein>
<dbReference type="EMBL" id="MN988521">
    <property type="protein sequence ID" value="QIG71219.1"/>
    <property type="molecule type" value="Genomic_DNA"/>
</dbReference>
<reference evidence="2 3" key="1">
    <citation type="submission" date="2020-01" db="EMBL/GenBank/DDBJ databases">
        <title>Patterns of diversity and host range of bacteriophage communities associated with bean-nodulatin bacteria.</title>
        <authorList>
            <person name="Vann Cauwenberghe J."/>
            <person name="Santamaria R.I."/>
            <person name="Bustos P."/>
            <person name="Juarez S."/>
            <person name="Gonzalez V."/>
        </authorList>
    </citation>
    <scope>NUCLEOTIDE SEQUENCE [LARGE SCALE GENOMIC DNA]</scope>
</reference>
<dbReference type="Proteomes" id="UP000629603">
    <property type="component" value="Segment"/>
</dbReference>
<gene>
    <name evidence="2" type="ORF">EVB93_112</name>
</gene>
<organism evidence="2 3">
    <name type="scientific">Rhizobium phage RHph_TM30</name>
    <dbReference type="NCBI Taxonomy" id="2509764"/>
    <lineage>
        <taxon>Viruses</taxon>
        <taxon>Duplodnaviria</taxon>
        <taxon>Heunggongvirae</taxon>
        <taxon>Uroviricota</taxon>
        <taxon>Caudoviricetes</taxon>
        <taxon>Kleczkowskaviridae</taxon>
        <taxon>Cuauhnahuacvirus</taxon>
        <taxon>Cuauhnahuacvirus TM30</taxon>
    </lineage>
</organism>
<keyword evidence="3" id="KW-1185">Reference proteome</keyword>
<name>A0A7S5RFR1_9CAUD</name>
<evidence type="ECO:0000256" key="1">
    <source>
        <dbReference type="SAM" id="MobiDB-lite"/>
    </source>
</evidence>
<evidence type="ECO:0000313" key="2">
    <source>
        <dbReference type="EMBL" id="QIG71219.1"/>
    </source>
</evidence>
<accession>A0A7S5RFR1</accession>
<feature type="region of interest" description="Disordered" evidence="1">
    <location>
        <begin position="41"/>
        <end position="60"/>
    </location>
</feature>
<sequence length="60" mass="6852">MSSRQDLSTPHRCLVSKCKGSLVDPKDSYGKYAYWWGKVDHPRDSGWHNAPRPENYGAQS</sequence>
<proteinExistence type="predicted"/>